<evidence type="ECO:0000313" key="7">
    <source>
        <dbReference type="Proteomes" id="UP001046350"/>
    </source>
</evidence>
<evidence type="ECO:0000313" key="6">
    <source>
        <dbReference type="EMBL" id="QXH53245.1"/>
    </source>
</evidence>
<dbReference type="RefSeq" id="WP_217842653.1">
    <property type="nucleotide sequence ID" value="NZ_CP077076.1"/>
</dbReference>
<name>A0ABX8NBK1_9PSED</name>
<keyword evidence="2" id="KW-0805">Transcription regulation</keyword>
<evidence type="ECO:0000256" key="2">
    <source>
        <dbReference type="ARBA" id="ARBA00023015"/>
    </source>
</evidence>
<keyword evidence="4" id="KW-0804">Transcription</keyword>
<reference evidence="6" key="1">
    <citation type="journal article" date="2021" name="Microorganisms">
        <title>The Ever-Expanding Pseudomonas Genus: Description of 43 New Species and Partition of the Pseudomonas putida Group.</title>
        <authorList>
            <person name="Girard L."/>
            <person name="Lood C."/>
            <person name="Hofte M."/>
            <person name="Vandamme P."/>
            <person name="Rokni-Zadeh H."/>
            <person name="van Noort V."/>
            <person name="Lavigne R."/>
            <person name="De Mot R."/>
        </authorList>
    </citation>
    <scope>NUCLEOTIDE SEQUENCE</scope>
    <source>
        <strain evidence="6">COW40</strain>
    </source>
</reference>
<dbReference type="PROSITE" id="PS50931">
    <property type="entry name" value="HTH_LYSR"/>
    <property type="match status" value="1"/>
</dbReference>
<evidence type="ECO:0000256" key="1">
    <source>
        <dbReference type="ARBA" id="ARBA00009437"/>
    </source>
</evidence>
<dbReference type="InterPro" id="IPR000847">
    <property type="entry name" value="LysR_HTH_N"/>
</dbReference>
<keyword evidence="3" id="KW-0238">DNA-binding</keyword>
<evidence type="ECO:0000256" key="4">
    <source>
        <dbReference type="ARBA" id="ARBA00023163"/>
    </source>
</evidence>
<evidence type="ECO:0000259" key="5">
    <source>
        <dbReference type="PROSITE" id="PS50931"/>
    </source>
</evidence>
<dbReference type="Pfam" id="PF03466">
    <property type="entry name" value="LysR_substrate"/>
    <property type="match status" value="1"/>
</dbReference>
<proteinExistence type="inferred from homology"/>
<comment type="similarity">
    <text evidence="1">Belongs to the LysR transcriptional regulatory family.</text>
</comment>
<evidence type="ECO:0000256" key="3">
    <source>
        <dbReference type="ARBA" id="ARBA00023125"/>
    </source>
</evidence>
<dbReference type="CDD" id="cd05466">
    <property type="entry name" value="PBP2_LTTR_substrate"/>
    <property type="match status" value="1"/>
</dbReference>
<keyword evidence="7" id="KW-1185">Reference proteome</keyword>
<dbReference type="PANTHER" id="PTHR30126">
    <property type="entry name" value="HTH-TYPE TRANSCRIPTIONAL REGULATOR"/>
    <property type="match status" value="1"/>
</dbReference>
<sequence>MNFSSDTILLFLAVLDRGSFSAAARALGRVPSAVSMAIGNLEAELGYALFERGPREVRPTAQAQALEPHARLIGEQLGLLAVHALELSRGLESSLAIAVVPDIDQRPLLHAIARLGERHPLLDIELLAAPQEEALHLLDSGRVCLALAFAGLQVDARRSFQHIAMESLVATLSPQHPAYLAGRIRNLEDLVNLRQVLVCSRDLPLSDPRPLIGTSHWRTDSYDLAVQMVEAGLGWGDLPLSRVGPLIAAGRLVRLAFGNTRNELQLPVHAFWLKQQPLGQAARALVKLLSSAE</sequence>
<gene>
    <name evidence="6" type="ORF">KSS94_09055</name>
</gene>
<dbReference type="EMBL" id="CP077076">
    <property type="protein sequence ID" value="QXH53245.1"/>
    <property type="molecule type" value="Genomic_DNA"/>
</dbReference>
<dbReference type="Pfam" id="PF00126">
    <property type="entry name" value="HTH_1"/>
    <property type="match status" value="1"/>
</dbReference>
<protein>
    <submittedName>
        <fullName evidence="6">LysR family transcriptional regulator</fullName>
    </submittedName>
</protein>
<accession>A0ABX8NBK1</accession>
<dbReference type="InterPro" id="IPR005119">
    <property type="entry name" value="LysR_subst-bd"/>
</dbReference>
<dbReference type="PANTHER" id="PTHR30126:SF91">
    <property type="entry name" value="LYSR FAMILY TRANSCRIPTIONAL REGULATOR"/>
    <property type="match status" value="1"/>
</dbReference>
<organism evidence="6 7">
    <name type="scientific">Pseudomonas fakonensis</name>
    <dbReference type="NCBI Taxonomy" id="2842355"/>
    <lineage>
        <taxon>Bacteria</taxon>
        <taxon>Pseudomonadati</taxon>
        <taxon>Pseudomonadota</taxon>
        <taxon>Gammaproteobacteria</taxon>
        <taxon>Pseudomonadales</taxon>
        <taxon>Pseudomonadaceae</taxon>
        <taxon>Pseudomonas</taxon>
    </lineage>
</organism>
<dbReference type="Proteomes" id="UP001046350">
    <property type="component" value="Chromosome"/>
</dbReference>
<feature type="domain" description="HTH lysR-type" evidence="5">
    <location>
        <begin position="1"/>
        <end position="60"/>
    </location>
</feature>